<dbReference type="RefSeq" id="WP_016275949.1">
    <property type="nucleotide sequence ID" value="NZ_CAUCNL010000012.1"/>
</dbReference>
<accession>R9I9V0</accession>
<gene>
    <name evidence="1" type="ORF">C802_01541</name>
</gene>
<dbReference type="STRING" id="1235788.C802_01541"/>
<protein>
    <submittedName>
        <fullName evidence="1">Uncharacterized protein</fullName>
    </submittedName>
</protein>
<evidence type="ECO:0000313" key="2">
    <source>
        <dbReference type="Proteomes" id="UP000014200"/>
    </source>
</evidence>
<dbReference type="EMBL" id="ASSP01000009">
    <property type="protein sequence ID" value="EOS13698.1"/>
    <property type="molecule type" value="Genomic_DNA"/>
</dbReference>
<proteinExistence type="predicted"/>
<dbReference type="HOGENOM" id="CLU_2598732_0_0_10"/>
<evidence type="ECO:0000313" key="1">
    <source>
        <dbReference type="EMBL" id="EOS13698.1"/>
    </source>
</evidence>
<dbReference type="GeneID" id="82154685"/>
<organism evidence="1 2">
    <name type="scientific">Phocaeicola sartorii</name>
    <dbReference type="NCBI Taxonomy" id="671267"/>
    <lineage>
        <taxon>Bacteria</taxon>
        <taxon>Pseudomonadati</taxon>
        <taxon>Bacteroidota</taxon>
        <taxon>Bacteroidia</taxon>
        <taxon>Bacteroidales</taxon>
        <taxon>Bacteroidaceae</taxon>
        <taxon>Phocaeicola</taxon>
    </lineage>
</organism>
<comment type="caution">
    <text evidence="1">The sequence shown here is derived from an EMBL/GenBank/DDBJ whole genome shotgun (WGS) entry which is preliminary data.</text>
</comment>
<reference evidence="1 2" key="1">
    <citation type="submission" date="2013-04" db="EMBL/GenBank/DDBJ databases">
        <title>The Genome Sequence of Bacteroides massiliensis dnLKV3.</title>
        <authorList>
            <consortium name="The Broad Institute Genomics Platform"/>
            <consortium name="The Broad Institute Genome Sequencing Center for Infectious Disease"/>
            <person name="Earl A."/>
            <person name="Xavier R."/>
            <person name="Kuhn K."/>
            <person name="Stappenbeck T."/>
            <person name="Walker B."/>
            <person name="Young S."/>
            <person name="Zeng Q."/>
            <person name="Gargeya S."/>
            <person name="Fitzgerald M."/>
            <person name="Haas B."/>
            <person name="Abouelleil A."/>
            <person name="Allen A.W."/>
            <person name="Alvarado L."/>
            <person name="Arachchi H.M."/>
            <person name="Berlin A.M."/>
            <person name="Chapman S.B."/>
            <person name="Gainer-Dewar J."/>
            <person name="Goldberg J."/>
            <person name="Griggs A."/>
            <person name="Gujja S."/>
            <person name="Hansen M."/>
            <person name="Howarth C."/>
            <person name="Imamovic A."/>
            <person name="Ireland A."/>
            <person name="Larimer J."/>
            <person name="McCowan C."/>
            <person name="Murphy C."/>
            <person name="Pearson M."/>
            <person name="Poon T.W."/>
            <person name="Priest M."/>
            <person name="Roberts A."/>
            <person name="Saif S."/>
            <person name="Shea T."/>
            <person name="Sisk P."/>
            <person name="Sykes S."/>
            <person name="Wortman J."/>
            <person name="Nusbaum C."/>
            <person name="Birren B."/>
        </authorList>
    </citation>
    <scope>NUCLEOTIDE SEQUENCE [LARGE SCALE GENOMIC DNA]</scope>
    <source>
        <strain evidence="2">dnLKV3</strain>
    </source>
</reference>
<dbReference type="Proteomes" id="UP000014200">
    <property type="component" value="Unassembled WGS sequence"/>
</dbReference>
<dbReference type="AlphaFoldDB" id="R9I9V0"/>
<sequence length="79" mass="8996">MKKIVLFDTAEASDNLGDQIIMDYCEQQPDNIFTTPHFTYKIPTHLEVGKSARKLNEQAKYSIVCGTNIIKTSILVHRL</sequence>
<keyword evidence="2" id="KW-1185">Reference proteome</keyword>
<name>R9I9V0_9BACT</name>